<organism evidence="5 6">
    <name type="scientific">Adiantum capillus-veneris</name>
    <name type="common">Maidenhair fern</name>
    <dbReference type="NCBI Taxonomy" id="13818"/>
    <lineage>
        <taxon>Eukaryota</taxon>
        <taxon>Viridiplantae</taxon>
        <taxon>Streptophyta</taxon>
        <taxon>Embryophyta</taxon>
        <taxon>Tracheophyta</taxon>
        <taxon>Polypodiopsida</taxon>
        <taxon>Polypodiidae</taxon>
        <taxon>Polypodiales</taxon>
        <taxon>Pteridineae</taxon>
        <taxon>Pteridaceae</taxon>
        <taxon>Vittarioideae</taxon>
        <taxon>Adiantum</taxon>
    </lineage>
</organism>
<keyword evidence="6" id="KW-1185">Reference proteome</keyword>
<dbReference type="InterPro" id="IPR029063">
    <property type="entry name" value="SAM-dependent_MTases_sf"/>
</dbReference>
<evidence type="ECO:0000256" key="2">
    <source>
        <dbReference type="ARBA" id="ARBA00022603"/>
    </source>
</evidence>
<dbReference type="GO" id="GO:0032259">
    <property type="term" value="P:methylation"/>
    <property type="evidence" value="ECO:0007669"/>
    <property type="project" value="UniProtKB-KW"/>
</dbReference>
<dbReference type="SUPFAM" id="SSF53335">
    <property type="entry name" value="S-adenosyl-L-methionine-dependent methyltransferases"/>
    <property type="match status" value="1"/>
</dbReference>
<comment type="caution">
    <text evidence="5">The sequence shown here is derived from an EMBL/GenBank/DDBJ whole genome shotgun (WGS) entry which is preliminary data.</text>
</comment>
<dbReference type="InterPro" id="IPR051419">
    <property type="entry name" value="Lys/N-term_MeTrsfase_sf"/>
</dbReference>
<reference evidence="5" key="1">
    <citation type="submission" date="2021-01" db="EMBL/GenBank/DDBJ databases">
        <title>Adiantum capillus-veneris genome.</title>
        <authorList>
            <person name="Fang Y."/>
            <person name="Liao Q."/>
        </authorList>
    </citation>
    <scope>NUCLEOTIDE SEQUENCE</scope>
    <source>
        <strain evidence="5">H3</strain>
        <tissue evidence="5">Leaf</tissue>
    </source>
</reference>
<gene>
    <name evidence="5" type="ORF">GOP47_0022282</name>
</gene>
<comment type="similarity">
    <text evidence="1">Belongs to the methyltransferase superfamily.</text>
</comment>
<dbReference type="PANTHER" id="PTHR12176">
    <property type="entry name" value="SAM-DEPENDENT METHYLTRANSFERASE SUPERFAMILY PROTEIN"/>
    <property type="match status" value="1"/>
</dbReference>
<evidence type="ECO:0000313" key="6">
    <source>
        <dbReference type="Proteomes" id="UP000886520"/>
    </source>
</evidence>
<dbReference type="PANTHER" id="PTHR12176:SF76">
    <property type="entry name" value="S-ADENOSYL-L-METHIONINE-DEPENDENT METHYLTRANSFERASES SUPERFAMILY PROTEIN"/>
    <property type="match status" value="1"/>
</dbReference>
<evidence type="ECO:0008006" key="7">
    <source>
        <dbReference type="Google" id="ProtNLM"/>
    </source>
</evidence>
<name>A0A9D4U9N5_ADICA</name>
<evidence type="ECO:0000256" key="4">
    <source>
        <dbReference type="SAM" id="MobiDB-lite"/>
    </source>
</evidence>
<sequence>MACMHGGLVLSPGNAFETTYSPQCFSPSQGGYGCPHSPSSYQRSKPRKISSPVPASASSSSFSSAVSSPEAARQPRKKWLQPRQLFSVATPFNEITVLDIPQDSSLDFAGSRLLLLDESGNIHSMYREDCKYTNAYWDQFATLPPIIPEGPIAILGLGGGTSARLMLDLWPSCKLLGWEIDETLVEVAREYFGLSELETPTEQGGMLEVRLDDALEPSATVEGGFAGIIVDLFANGEVLPQLQEPEMWVELKKRLKEGGRIMINCGGICVEKSDSMSELDDGTWTWEDGGYAKEATLRAMVKAFPQTLFRKMGGESDNYMALTGPLPDLAAWAAALPSKLQEGLTDWRSFYP</sequence>
<dbReference type="OrthoDB" id="2016285at2759"/>
<dbReference type="GO" id="GO:0008168">
    <property type="term" value="F:methyltransferase activity"/>
    <property type="evidence" value="ECO:0007669"/>
    <property type="project" value="UniProtKB-KW"/>
</dbReference>
<feature type="region of interest" description="Disordered" evidence="4">
    <location>
        <begin position="35"/>
        <end position="76"/>
    </location>
</feature>
<dbReference type="AlphaFoldDB" id="A0A9D4U9N5"/>
<evidence type="ECO:0000256" key="1">
    <source>
        <dbReference type="ARBA" id="ARBA00008361"/>
    </source>
</evidence>
<evidence type="ECO:0000313" key="5">
    <source>
        <dbReference type="EMBL" id="KAI5063735.1"/>
    </source>
</evidence>
<proteinExistence type="inferred from homology"/>
<dbReference type="Gene3D" id="3.40.50.150">
    <property type="entry name" value="Vaccinia Virus protein VP39"/>
    <property type="match status" value="1"/>
</dbReference>
<dbReference type="Proteomes" id="UP000886520">
    <property type="component" value="Chromosome 21"/>
</dbReference>
<keyword evidence="2" id="KW-0489">Methyltransferase</keyword>
<keyword evidence="3" id="KW-0808">Transferase</keyword>
<protein>
    <recommendedName>
        <fullName evidence="7">Spermidine synthase</fullName>
    </recommendedName>
</protein>
<evidence type="ECO:0000256" key="3">
    <source>
        <dbReference type="ARBA" id="ARBA00022679"/>
    </source>
</evidence>
<dbReference type="EMBL" id="JABFUD020000021">
    <property type="protein sequence ID" value="KAI5063735.1"/>
    <property type="molecule type" value="Genomic_DNA"/>
</dbReference>
<accession>A0A9D4U9N5</accession>
<feature type="compositionally biased region" description="Low complexity" evidence="4">
    <location>
        <begin position="50"/>
        <end position="72"/>
    </location>
</feature>